<feature type="domain" description="DUF2207" evidence="4">
    <location>
        <begin position="26"/>
        <end position="216"/>
    </location>
</feature>
<keyword evidence="2" id="KW-0812">Transmembrane</keyword>
<feature type="transmembrane region" description="Helical" evidence="2">
    <location>
        <begin position="440"/>
        <end position="458"/>
    </location>
</feature>
<dbReference type="RefSeq" id="WP_191250775.1">
    <property type="nucleotide sequence ID" value="NZ_BNCI01000001.1"/>
</dbReference>
<keyword evidence="3" id="KW-0732">Signal</keyword>
<evidence type="ECO:0000256" key="1">
    <source>
        <dbReference type="SAM" id="MobiDB-lite"/>
    </source>
</evidence>
<evidence type="ECO:0000256" key="2">
    <source>
        <dbReference type="SAM" id="Phobius"/>
    </source>
</evidence>
<dbReference type="Pfam" id="PF09972">
    <property type="entry name" value="DUF2207"/>
    <property type="match status" value="1"/>
</dbReference>
<gene>
    <name evidence="6" type="ORF">GCM10017044_11730</name>
</gene>
<feature type="region of interest" description="Disordered" evidence="1">
    <location>
        <begin position="599"/>
        <end position="623"/>
    </location>
</feature>
<keyword evidence="2" id="KW-0472">Membrane</keyword>
<sequence length="623" mass="67790">MRIRFSILALITLISAVAFPATAREEIREFISDIVVLPTGELQITETIRVNAEGAEIRHGIFRDFPTEYTDRNGNRIKMGFTVQSVQKDNSDVNWTQESIGNGERIRIGSANIILPRGEHTYTISYTTSWQVTHFDTVDELYWNVTGNGWAFPILKARAVIELPSGATISRTTAYTGRSGSRDGAYQSDMISDNIVRFDTTSPLGTYEGLTIVVEWPAGFVDRPTALDKTNRLFLDNLNLLAGSIGLFFTTLYFFMAWNKLGRDPKKGTIIAQYEPPEGLSPAACRYILKMRYDSKALTGAIVSAAQKGFLVIDQIGDEITLTVKDRTVPLARGEKALFDKLLPGTQSSITLKDKYSKDVAAAQTAFRKAILKEKSDYFVGNWTAYLIGAGLGMLTITSTFIAADSLAEGIPMLFALTALGIVLTRMVKSFRLTDGSLKARHLLTLVLFIMWGSSFFSGSLADYGLGAIIILGATMAVMTLFVFLMPAPTQFGRKIMDHIEGFKLYLKVAEEDRLNFHTPPEKTPELYEKYLPYAIALELENEWGAQFHNILEDTAAAQGKSSYSPAWYHGSSSFSSRSVGQSIGSSMSTIVAAAATPPSSSGSSGFSGGSGGGGGGGGGGGW</sequence>
<reference evidence="6" key="2">
    <citation type="submission" date="2020-09" db="EMBL/GenBank/DDBJ databases">
        <authorList>
            <person name="Sun Q."/>
            <person name="Kim S."/>
        </authorList>
    </citation>
    <scope>NUCLEOTIDE SEQUENCE</scope>
    <source>
        <strain evidence="6">KCTC 42590</strain>
    </source>
</reference>
<dbReference type="InterPro" id="IPR018702">
    <property type="entry name" value="DUF2207"/>
</dbReference>
<organism evidence="6 7">
    <name type="scientific">Kordiimonas sediminis</name>
    <dbReference type="NCBI Taxonomy" id="1735581"/>
    <lineage>
        <taxon>Bacteria</taxon>
        <taxon>Pseudomonadati</taxon>
        <taxon>Pseudomonadota</taxon>
        <taxon>Alphaproteobacteria</taxon>
        <taxon>Kordiimonadales</taxon>
        <taxon>Kordiimonadaceae</taxon>
        <taxon>Kordiimonas</taxon>
    </lineage>
</organism>
<feature type="compositionally biased region" description="Gly residues" evidence="1">
    <location>
        <begin position="606"/>
        <end position="623"/>
    </location>
</feature>
<evidence type="ECO:0000313" key="6">
    <source>
        <dbReference type="EMBL" id="GHF18841.1"/>
    </source>
</evidence>
<evidence type="ECO:0000259" key="4">
    <source>
        <dbReference type="Pfam" id="PF09972"/>
    </source>
</evidence>
<dbReference type="InterPro" id="IPR048389">
    <property type="entry name" value="YciQ-like_C"/>
</dbReference>
<comment type="caution">
    <text evidence="6">The sequence shown here is derived from an EMBL/GenBank/DDBJ whole genome shotgun (WGS) entry which is preliminary data.</text>
</comment>
<keyword evidence="7" id="KW-1185">Reference proteome</keyword>
<evidence type="ECO:0000259" key="5">
    <source>
        <dbReference type="Pfam" id="PF20990"/>
    </source>
</evidence>
<feature type="transmembrane region" description="Helical" evidence="2">
    <location>
        <begin position="464"/>
        <end position="485"/>
    </location>
</feature>
<dbReference type="Proteomes" id="UP000630923">
    <property type="component" value="Unassembled WGS sequence"/>
</dbReference>
<proteinExistence type="predicted"/>
<feature type="transmembrane region" description="Helical" evidence="2">
    <location>
        <begin position="238"/>
        <end position="258"/>
    </location>
</feature>
<feature type="signal peptide" evidence="3">
    <location>
        <begin position="1"/>
        <end position="23"/>
    </location>
</feature>
<evidence type="ECO:0008006" key="8">
    <source>
        <dbReference type="Google" id="ProtNLM"/>
    </source>
</evidence>
<feature type="transmembrane region" description="Helical" evidence="2">
    <location>
        <begin position="383"/>
        <end position="404"/>
    </location>
</feature>
<evidence type="ECO:0000313" key="7">
    <source>
        <dbReference type="Proteomes" id="UP000630923"/>
    </source>
</evidence>
<reference evidence="6" key="1">
    <citation type="journal article" date="2014" name="Int. J. Syst. Evol. Microbiol.">
        <title>Complete genome sequence of Corynebacterium casei LMG S-19264T (=DSM 44701T), isolated from a smear-ripened cheese.</title>
        <authorList>
            <consortium name="US DOE Joint Genome Institute (JGI-PGF)"/>
            <person name="Walter F."/>
            <person name="Albersmeier A."/>
            <person name="Kalinowski J."/>
            <person name="Ruckert C."/>
        </authorList>
    </citation>
    <scope>NUCLEOTIDE SEQUENCE</scope>
    <source>
        <strain evidence="6">KCTC 42590</strain>
    </source>
</reference>
<dbReference type="EMBL" id="BNCI01000001">
    <property type="protein sequence ID" value="GHF18841.1"/>
    <property type="molecule type" value="Genomic_DNA"/>
</dbReference>
<dbReference type="AlphaFoldDB" id="A0A919E6G6"/>
<keyword evidence="2" id="KW-1133">Transmembrane helix</keyword>
<dbReference type="Pfam" id="PF20990">
    <property type="entry name" value="DUF2207_C"/>
    <property type="match status" value="1"/>
</dbReference>
<feature type="transmembrane region" description="Helical" evidence="2">
    <location>
        <begin position="410"/>
        <end position="428"/>
    </location>
</feature>
<name>A0A919E6G6_9PROT</name>
<evidence type="ECO:0000256" key="3">
    <source>
        <dbReference type="SAM" id="SignalP"/>
    </source>
</evidence>
<feature type="domain" description="Predicted membrane protein YciQ-like C-terminal" evidence="5">
    <location>
        <begin position="273"/>
        <end position="548"/>
    </location>
</feature>
<accession>A0A919E6G6</accession>
<protein>
    <recommendedName>
        <fullName evidence="8">DUF2207 domain-containing protein</fullName>
    </recommendedName>
</protein>
<feature type="chain" id="PRO_5037917948" description="DUF2207 domain-containing protein" evidence="3">
    <location>
        <begin position="24"/>
        <end position="623"/>
    </location>
</feature>